<dbReference type="SUPFAM" id="SSF47240">
    <property type="entry name" value="Ferritin-like"/>
    <property type="match status" value="1"/>
</dbReference>
<comment type="caution">
    <text evidence="5">The sequence shown here is derived from an EMBL/GenBank/DDBJ whole genome shotgun (WGS) entry which is preliminary data.</text>
</comment>
<dbReference type="Pfam" id="PF21349">
    <property type="entry name" value="RUBY_RBDX"/>
    <property type="match status" value="1"/>
</dbReference>
<feature type="domain" description="Ferritin-like diiron" evidence="4">
    <location>
        <begin position="1"/>
        <end position="129"/>
    </location>
</feature>
<protein>
    <submittedName>
        <fullName evidence="5">Rubrerythrin family protein</fullName>
    </submittedName>
</protein>
<keyword evidence="2" id="KW-0249">Electron transport</keyword>
<gene>
    <name evidence="5" type="ORF">ENF18_07225</name>
</gene>
<evidence type="ECO:0000259" key="4">
    <source>
        <dbReference type="PROSITE" id="PS50905"/>
    </source>
</evidence>
<dbReference type="Gene3D" id="2.20.28.10">
    <property type="match status" value="1"/>
</dbReference>
<dbReference type="PANTHER" id="PTHR33746">
    <property type="entry name" value="RUBRERYTHRIN"/>
    <property type="match status" value="1"/>
</dbReference>
<dbReference type="CDD" id="cd01041">
    <property type="entry name" value="Rubrerythrin"/>
    <property type="match status" value="1"/>
</dbReference>
<dbReference type="GO" id="GO:0016491">
    <property type="term" value="F:oxidoreductase activity"/>
    <property type="evidence" value="ECO:0007669"/>
    <property type="project" value="InterPro"/>
</dbReference>
<name>A0A7C0ZFP4_UNCW3</name>
<dbReference type="SUPFAM" id="SSF57802">
    <property type="entry name" value="Rubredoxin-like"/>
    <property type="match status" value="1"/>
</dbReference>
<dbReference type="InterPro" id="IPR009040">
    <property type="entry name" value="Ferritin-like_diiron"/>
</dbReference>
<dbReference type="GO" id="GO:0005506">
    <property type="term" value="F:iron ion binding"/>
    <property type="evidence" value="ECO:0007669"/>
    <property type="project" value="InterPro"/>
</dbReference>
<dbReference type="InterPro" id="IPR012347">
    <property type="entry name" value="Ferritin-like"/>
</dbReference>
<dbReference type="Proteomes" id="UP000885847">
    <property type="component" value="Unassembled WGS sequence"/>
</dbReference>
<proteinExistence type="predicted"/>
<dbReference type="PROSITE" id="PS50905">
    <property type="entry name" value="FERRITIN_LIKE"/>
    <property type="match status" value="1"/>
</dbReference>
<dbReference type="AlphaFoldDB" id="A0A7C0ZFP4"/>
<dbReference type="Pfam" id="PF02915">
    <property type="entry name" value="Rubrerythrin"/>
    <property type="match status" value="1"/>
</dbReference>
<keyword evidence="1" id="KW-0813">Transport</keyword>
<reference evidence="5" key="1">
    <citation type="journal article" date="2020" name="mSystems">
        <title>Genome- and Community-Level Interaction Insights into Carbon Utilization and Element Cycling Functions of Hydrothermarchaeota in Hydrothermal Sediment.</title>
        <authorList>
            <person name="Zhou Z."/>
            <person name="Liu Y."/>
            <person name="Xu W."/>
            <person name="Pan J."/>
            <person name="Luo Z.H."/>
            <person name="Li M."/>
        </authorList>
    </citation>
    <scope>NUCLEOTIDE SEQUENCE [LARGE SCALE GENOMIC DNA]</scope>
    <source>
        <strain evidence="5">HyVt-102</strain>
    </source>
</reference>
<dbReference type="CDD" id="cd00729">
    <property type="entry name" value="rubredoxin_SM"/>
    <property type="match status" value="1"/>
</dbReference>
<dbReference type="InterPro" id="IPR003251">
    <property type="entry name" value="Rr_diiron-bd_dom"/>
</dbReference>
<evidence type="ECO:0000259" key="3">
    <source>
        <dbReference type="PROSITE" id="PS50903"/>
    </source>
</evidence>
<evidence type="ECO:0000313" key="5">
    <source>
        <dbReference type="EMBL" id="HDI83562.1"/>
    </source>
</evidence>
<dbReference type="InterPro" id="IPR048574">
    <property type="entry name" value="RUBY_RBDX"/>
</dbReference>
<evidence type="ECO:0000256" key="1">
    <source>
        <dbReference type="ARBA" id="ARBA00022448"/>
    </source>
</evidence>
<evidence type="ECO:0000256" key="2">
    <source>
        <dbReference type="ARBA" id="ARBA00022982"/>
    </source>
</evidence>
<dbReference type="EMBL" id="DQWE01000341">
    <property type="protein sequence ID" value="HDI83562.1"/>
    <property type="molecule type" value="Genomic_DNA"/>
</dbReference>
<sequence length="168" mass="18644">MKKMTEKSLGEAFAGESMAHMKYLIFSEEAEREGYPSVARLFRAIAYAEYVHAKNHARNLGYIGKTPENLSASIEGETFEVEEMYPAYDAIAELQGEDGARTSIKYALEAEKIHAELYKKAKEAVEKGSDADVGEVYICPVCGYTHVGTPPDKCPVCGLPSEKFKKFE</sequence>
<feature type="domain" description="Rubredoxin-like" evidence="3">
    <location>
        <begin position="134"/>
        <end position="167"/>
    </location>
</feature>
<dbReference type="InterPro" id="IPR024934">
    <property type="entry name" value="Rubredoxin-like_dom"/>
</dbReference>
<organism evidence="5">
    <name type="scientific">candidate division WOR-3 bacterium</name>
    <dbReference type="NCBI Taxonomy" id="2052148"/>
    <lineage>
        <taxon>Bacteria</taxon>
        <taxon>Bacteria division WOR-3</taxon>
    </lineage>
</organism>
<dbReference type="Gene3D" id="1.20.1260.10">
    <property type="match status" value="1"/>
</dbReference>
<dbReference type="PROSITE" id="PS50903">
    <property type="entry name" value="RUBREDOXIN_LIKE"/>
    <property type="match status" value="1"/>
</dbReference>
<dbReference type="InterPro" id="IPR052753">
    <property type="entry name" value="Rbr2/Nigerythrin"/>
</dbReference>
<dbReference type="PANTHER" id="PTHR33746:SF4">
    <property type="entry name" value="RUBRERYTHRIN"/>
    <property type="match status" value="1"/>
</dbReference>
<dbReference type="InterPro" id="IPR009078">
    <property type="entry name" value="Ferritin-like_SF"/>
</dbReference>
<accession>A0A7C0ZFP4</accession>